<gene>
    <name evidence="1" type="ORF">LCGC14_2240190</name>
</gene>
<dbReference type="EMBL" id="LAZR01030323">
    <property type="protein sequence ID" value="KKL56958.1"/>
    <property type="molecule type" value="Genomic_DNA"/>
</dbReference>
<evidence type="ECO:0000313" key="1">
    <source>
        <dbReference type="EMBL" id="KKL56958.1"/>
    </source>
</evidence>
<accession>A0A0F9D5D5</accession>
<sequence>MTRDELRLEFANANLPNIEAADWVKGDGFGGVRGTYKDEYMGFLEDKIIDILQPEPVSLANRCIVTGDGK</sequence>
<reference evidence="1" key="1">
    <citation type="journal article" date="2015" name="Nature">
        <title>Complex archaea that bridge the gap between prokaryotes and eukaryotes.</title>
        <authorList>
            <person name="Spang A."/>
            <person name="Saw J.H."/>
            <person name="Jorgensen S.L."/>
            <person name="Zaremba-Niedzwiedzka K."/>
            <person name="Martijn J."/>
            <person name="Lind A.E."/>
            <person name="van Eijk R."/>
            <person name="Schleper C."/>
            <person name="Guy L."/>
            <person name="Ettema T.J."/>
        </authorList>
    </citation>
    <scope>NUCLEOTIDE SEQUENCE</scope>
</reference>
<dbReference type="AlphaFoldDB" id="A0A0F9D5D5"/>
<proteinExistence type="predicted"/>
<organism evidence="1">
    <name type="scientific">marine sediment metagenome</name>
    <dbReference type="NCBI Taxonomy" id="412755"/>
    <lineage>
        <taxon>unclassified sequences</taxon>
        <taxon>metagenomes</taxon>
        <taxon>ecological metagenomes</taxon>
    </lineage>
</organism>
<comment type="caution">
    <text evidence="1">The sequence shown here is derived from an EMBL/GenBank/DDBJ whole genome shotgun (WGS) entry which is preliminary data.</text>
</comment>
<protein>
    <submittedName>
        <fullName evidence="1">Uncharacterized protein</fullName>
    </submittedName>
</protein>
<name>A0A0F9D5D5_9ZZZZ</name>